<feature type="chain" id="PRO_5016105366" evidence="2">
    <location>
        <begin position="20"/>
        <end position="244"/>
    </location>
</feature>
<evidence type="ECO:0000256" key="1">
    <source>
        <dbReference type="SAM" id="MobiDB-lite"/>
    </source>
</evidence>
<evidence type="ECO:0000256" key="2">
    <source>
        <dbReference type="SAM" id="SignalP"/>
    </source>
</evidence>
<evidence type="ECO:0000313" key="4">
    <source>
        <dbReference type="Proteomes" id="UP000249645"/>
    </source>
</evidence>
<organism evidence="3 4">
    <name type="scientific">Pseudopedobacter saltans</name>
    <dbReference type="NCBI Taxonomy" id="151895"/>
    <lineage>
        <taxon>Bacteria</taxon>
        <taxon>Pseudomonadati</taxon>
        <taxon>Bacteroidota</taxon>
        <taxon>Sphingobacteriia</taxon>
        <taxon>Sphingobacteriales</taxon>
        <taxon>Sphingobacteriaceae</taxon>
        <taxon>Pseudopedobacter</taxon>
    </lineage>
</organism>
<reference evidence="3 4" key="1">
    <citation type="submission" date="2017-11" db="EMBL/GenBank/DDBJ databases">
        <title>Infants hospitalized years apart are colonized by the same room-sourced microbial strains.</title>
        <authorList>
            <person name="Brooks B."/>
            <person name="Olm M.R."/>
            <person name="Firek B.A."/>
            <person name="Baker R."/>
            <person name="Thomas B.C."/>
            <person name="Morowitz M.J."/>
            <person name="Banfield J.F."/>
        </authorList>
    </citation>
    <scope>NUCLEOTIDE SEQUENCE [LARGE SCALE GENOMIC DNA]</scope>
    <source>
        <strain evidence="3">S2_009_000_R2_76</strain>
    </source>
</reference>
<dbReference type="EMBL" id="QFOI01000647">
    <property type="protein sequence ID" value="PZP39770.1"/>
    <property type="molecule type" value="Genomic_DNA"/>
</dbReference>
<evidence type="ECO:0000313" key="3">
    <source>
        <dbReference type="EMBL" id="PZP39770.1"/>
    </source>
</evidence>
<sequence length="244" mass="26188">MKSIFTLVLCLVLSKFVLASGSQPGNWQWKHNDGTPAATIGQGIVISHAQDVYRIRFQVYSGSLTSNNNGHTFLQYICVDETSDIPQNGYPMPAPSARAGGDGGADRPSYDKYDRNNAFFSSGSSLPLWHTVADANVVHDPTKAESTAEGAAFVMSGMDGMDGNVAIYDQKGLSDGIYNAYYTNSDGLSNGNGILQLGAPPRPYNNFPAGSYSISQSYYTSTNGNIQGTASTNYNITELEFSIK</sequence>
<dbReference type="Proteomes" id="UP000249645">
    <property type="component" value="Unassembled WGS sequence"/>
</dbReference>
<accession>A0A2W5EF90</accession>
<feature type="region of interest" description="Disordered" evidence="1">
    <location>
        <begin position="88"/>
        <end position="107"/>
    </location>
</feature>
<feature type="non-terminal residue" evidence="3">
    <location>
        <position position="244"/>
    </location>
</feature>
<gene>
    <name evidence="3" type="ORF">DI598_19730</name>
</gene>
<keyword evidence="2" id="KW-0732">Signal</keyword>
<proteinExistence type="predicted"/>
<feature type="signal peptide" evidence="2">
    <location>
        <begin position="1"/>
        <end position="19"/>
    </location>
</feature>
<protein>
    <submittedName>
        <fullName evidence="3">Uncharacterized protein</fullName>
    </submittedName>
</protein>
<comment type="caution">
    <text evidence="3">The sequence shown here is derived from an EMBL/GenBank/DDBJ whole genome shotgun (WGS) entry which is preliminary data.</text>
</comment>
<name>A0A2W5EF90_9SPHI</name>
<dbReference type="AlphaFoldDB" id="A0A2W5EF90"/>